<reference evidence="1" key="1">
    <citation type="submission" date="2022-10" db="EMBL/GenBank/DDBJ databases">
        <title>The complete genomes of actinobacterial strains from the NBC collection.</title>
        <authorList>
            <person name="Joergensen T.S."/>
            <person name="Alvarez Arevalo M."/>
            <person name="Sterndorff E.B."/>
            <person name="Faurdal D."/>
            <person name="Vuksanovic O."/>
            <person name="Mourched A.-S."/>
            <person name="Charusanti P."/>
            <person name="Shaw S."/>
            <person name="Blin K."/>
            <person name="Weber T."/>
        </authorList>
    </citation>
    <scope>NUCLEOTIDE SEQUENCE</scope>
    <source>
        <strain evidence="1">NBC_00008</strain>
    </source>
</reference>
<dbReference type="AlphaFoldDB" id="A0AAU2W0W9"/>
<proteinExistence type="predicted"/>
<gene>
    <name evidence="1" type="ORF">OG398_35955</name>
</gene>
<dbReference type="EMBL" id="CP108313">
    <property type="protein sequence ID" value="WTW73247.1"/>
    <property type="molecule type" value="Genomic_DNA"/>
</dbReference>
<sequence length="132" mass="14193">MLIRTETVRQAPSTPAVVRVHCAVGTAVVHWQGAPDGPGAEHHVEWTVDEDITWAANTQPAASPTPRLTQDAGRVVFRGRLSLTEDSVAVLDMGGALILFDLAGPRPPDGADGSWIEVHVGRDRVSVWPYQP</sequence>
<organism evidence="1">
    <name type="scientific">Streptomyces sp. NBC_00008</name>
    <dbReference type="NCBI Taxonomy" id="2903610"/>
    <lineage>
        <taxon>Bacteria</taxon>
        <taxon>Bacillati</taxon>
        <taxon>Actinomycetota</taxon>
        <taxon>Actinomycetes</taxon>
        <taxon>Kitasatosporales</taxon>
        <taxon>Streptomycetaceae</taxon>
        <taxon>Streptomyces</taxon>
    </lineage>
</organism>
<protein>
    <submittedName>
        <fullName evidence="1">Uncharacterized protein</fullName>
    </submittedName>
</protein>
<evidence type="ECO:0000313" key="1">
    <source>
        <dbReference type="EMBL" id="WTW73247.1"/>
    </source>
</evidence>
<accession>A0AAU2W0W9</accession>
<name>A0AAU2W0W9_9ACTN</name>